<feature type="region of interest" description="Disordered" evidence="1">
    <location>
        <begin position="22"/>
        <end position="42"/>
    </location>
</feature>
<reference evidence="2 3" key="1">
    <citation type="submission" date="2024-01" db="EMBL/GenBank/DDBJ databases">
        <title>Genome assemblies of Stephania.</title>
        <authorList>
            <person name="Yang L."/>
        </authorList>
    </citation>
    <scope>NUCLEOTIDE SEQUENCE [LARGE SCALE GENOMIC DNA]</scope>
    <source>
        <strain evidence="2">JXDWG</strain>
        <tissue evidence="2">Leaf</tissue>
    </source>
</reference>
<keyword evidence="3" id="KW-1185">Reference proteome</keyword>
<evidence type="ECO:0000313" key="3">
    <source>
        <dbReference type="Proteomes" id="UP001419268"/>
    </source>
</evidence>
<gene>
    <name evidence="2" type="ORF">Scep_028324</name>
</gene>
<evidence type="ECO:0000313" key="2">
    <source>
        <dbReference type="EMBL" id="KAK9089242.1"/>
    </source>
</evidence>
<organism evidence="2 3">
    <name type="scientific">Stephania cephalantha</name>
    <dbReference type="NCBI Taxonomy" id="152367"/>
    <lineage>
        <taxon>Eukaryota</taxon>
        <taxon>Viridiplantae</taxon>
        <taxon>Streptophyta</taxon>
        <taxon>Embryophyta</taxon>
        <taxon>Tracheophyta</taxon>
        <taxon>Spermatophyta</taxon>
        <taxon>Magnoliopsida</taxon>
        <taxon>Ranunculales</taxon>
        <taxon>Menispermaceae</taxon>
        <taxon>Menispermoideae</taxon>
        <taxon>Cissampelideae</taxon>
        <taxon>Stephania</taxon>
    </lineage>
</organism>
<dbReference type="Proteomes" id="UP001419268">
    <property type="component" value="Unassembled WGS sequence"/>
</dbReference>
<dbReference type="AlphaFoldDB" id="A0AAP0ECZ3"/>
<sequence>MSPVGVDSEAQRVVKWIDDASASTSAKKKKDPVSMTSPGDVDSEAERVVKRIDGWISDYLLYDDIYLKIC</sequence>
<dbReference type="EMBL" id="JBBNAG010000012">
    <property type="protein sequence ID" value="KAK9089242.1"/>
    <property type="molecule type" value="Genomic_DNA"/>
</dbReference>
<evidence type="ECO:0000256" key="1">
    <source>
        <dbReference type="SAM" id="MobiDB-lite"/>
    </source>
</evidence>
<proteinExistence type="predicted"/>
<protein>
    <submittedName>
        <fullName evidence="2">Uncharacterized protein</fullName>
    </submittedName>
</protein>
<accession>A0AAP0ECZ3</accession>
<name>A0AAP0ECZ3_9MAGN</name>
<comment type="caution">
    <text evidence="2">The sequence shown here is derived from an EMBL/GenBank/DDBJ whole genome shotgun (WGS) entry which is preliminary data.</text>
</comment>